<gene>
    <name evidence="4" type="ORF">ATC70_001334</name>
</gene>
<organism evidence="4 5">
    <name type="scientific">Mucor velutinosus</name>
    <dbReference type="NCBI Taxonomy" id="708070"/>
    <lineage>
        <taxon>Eukaryota</taxon>
        <taxon>Fungi</taxon>
        <taxon>Fungi incertae sedis</taxon>
        <taxon>Mucoromycota</taxon>
        <taxon>Mucoromycotina</taxon>
        <taxon>Mucoromycetes</taxon>
        <taxon>Mucorales</taxon>
        <taxon>Mucorineae</taxon>
        <taxon>Mucoraceae</taxon>
        <taxon>Mucor</taxon>
    </lineage>
</organism>
<dbReference type="InterPro" id="IPR058923">
    <property type="entry name" value="RCC1-like_dom"/>
</dbReference>
<feature type="repeat" description="RCC1" evidence="2">
    <location>
        <begin position="216"/>
        <end position="296"/>
    </location>
</feature>
<dbReference type="GeneID" id="89945036"/>
<dbReference type="Proteomes" id="UP001304243">
    <property type="component" value="Unassembled WGS sequence"/>
</dbReference>
<comment type="caution">
    <text evidence="4">The sequence shown here is derived from an EMBL/GenBank/DDBJ whole genome shotgun (WGS) entry which is preliminary data.</text>
</comment>
<evidence type="ECO:0000259" key="3">
    <source>
        <dbReference type="Pfam" id="PF25390"/>
    </source>
</evidence>
<dbReference type="PRINTS" id="PR00633">
    <property type="entry name" value="RCCNDNSATION"/>
</dbReference>
<evidence type="ECO:0000256" key="2">
    <source>
        <dbReference type="PROSITE-ProRule" id="PRU00235"/>
    </source>
</evidence>
<dbReference type="InterPro" id="IPR000408">
    <property type="entry name" value="Reg_chr_condens"/>
</dbReference>
<evidence type="ECO:0000313" key="4">
    <source>
        <dbReference type="EMBL" id="KAK4517985.1"/>
    </source>
</evidence>
<dbReference type="RefSeq" id="XP_064684651.1">
    <property type="nucleotide sequence ID" value="XM_064820731.1"/>
</dbReference>
<dbReference type="InterPro" id="IPR009091">
    <property type="entry name" value="RCC1/BLIP-II"/>
</dbReference>
<evidence type="ECO:0000256" key="1">
    <source>
        <dbReference type="ARBA" id="ARBA00022737"/>
    </source>
</evidence>
<reference evidence="4 5" key="1">
    <citation type="submission" date="2022-11" db="EMBL/GenBank/DDBJ databases">
        <title>Mucor velutinosus strain NIH1002 WGS.</title>
        <authorList>
            <person name="Subramanian P."/>
            <person name="Mullikin J.C."/>
            <person name="Segre J.A."/>
            <person name="Zelazny A.M."/>
        </authorList>
    </citation>
    <scope>NUCLEOTIDE SEQUENCE [LARGE SCALE GENOMIC DNA]</scope>
    <source>
        <strain evidence="4 5">NIH1002</strain>
    </source>
</reference>
<proteinExistence type="predicted"/>
<dbReference type="EMBL" id="JASEJX010000013">
    <property type="protein sequence ID" value="KAK4517985.1"/>
    <property type="molecule type" value="Genomic_DNA"/>
</dbReference>
<dbReference type="PROSITE" id="PS00626">
    <property type="entry name" value="RCC1_2"/>
    <property type="match status" value="3"/>
</dbReference>
<evidence type="ECO:0000313" key="5">
    <source>
        <dbReference type="Proteomes" id="UP001304243"/>
    </source>
</evidence>
<dbReference type="SUPFAM" id="SSF50985">
    <property type="entry name" value="RCC1/BLIP-II"/>
    <property type="match status" value="1"/>
</dbReference>
<feature type="repeat" description="RCC1" evidence="2">
    <location>
        <begin position="161"/>
        <end position="215"/>
    </location>
</feature>
<dbReference type="PANTHER" id="PTHR22870">
    <property type="entry name" value="REGULATOR OF CHROMOSOME CONDENSATION"/>
    <property type="match status" value="1"/>
</dbReference>
<keyword evidence="1" id="KW-0677">Repeat</keyword>
<accession>A0AAN7HUG1</accession>
<dbReference type="Gene3D" id="2.130.10.30">
    <property type="entry name" value="Regulator of chromosome condensation 1/beta-lactamase-inhibitor protein II"/>
    <property type="match status" value="2"/>
</dbReference>
<feature type="repeat" description="RCC1" evidence="2">
    <location>
        <begin position="113"/>
        <end position="160"/>
    </location>
</feature>
<keyword evidence="5" id="KW-1185">Reference proteome</keyword>
<feature type="domain" description="RCC1-like" evidence="3">
    <location>
        <begin position="4"/>
        <end position="338"/>
    </location>
</feature>
<dbReference type="InterPro" id="IPR051210">
    <property type="entry name" value="Ub_ligase/GEF_domain"/>
</dbReference>
<dbReference type="AlphaFoldDB" id="A0AAN7HUG1"/>
<dbReference type="Pfam" id="PF25390">
    <property type="entry name" value="WD40_RLD"/>
    <property type="match status" value="1"/>
</dbReference>
<protein>
    <recommendedName>
        <fullName evidence="3">RCC1-like domain-containing protein</fullName>
    </recommendedName>
</protein>
<sequence length="344" mass="37809">MTTLYAFGSNGSGQLGIGHVEDTNTPTQCLGLPIDDPIIKISGGGNHSAVLTKQGHIYMAGLSQYGEEDMKRRSQKTDQENREYLRYQRRFEWMEWKDVVCGWAFTIAVSSAGRLYGIGTSRWNELARSSTEELVELDTGLTDIVSVACGWRHAVALDVHGQVYGWGWGRHGQLGPSETPPKDKKDVRSVQKITMPQPIVQMACGHLHTLLRGQDGTVYAFGSNKYSQLGSTNEMSHHTASWIDAGWHHSAILDNSSVLHIFGRNDHGQLGCQTSLSRAFTQIACGSEHTLAITRDTHQVLTWGWDEHGNCASDRDFTSEAVVVDLPAKARILGAGCATSWIGL</sequence>
<name>A0AAN7HUG1_9FUNG</name>
<dbReference type="PROSITE" id="PS50012">
    <property type="entry name" value="RCC1_3"/>
    <property type="match status" value="4"/>
</dbReference>
<dbReference type="PANTHER" id="PTHR22870:SF466">
    <property type="entry name" value="ANKYRIN REPEAT-CONTAINING PROTEIN"/>
    <property type="match status" value="1"/>
</dbReference>
<feature type="repeat" description="RCC1" evidence="2">
    <location>
        <begin position="2"/>
        <end position="54"/>
    </location>
</feature>